<dbReference type="Proteomes" id="UP000326939">
    <property type="component" value="Chromosome 1"/>
</dbReference>
<accession>A0A5N5P4P0</accession>
<evidence type="ECO:0000256" key="1">
    <source>
        <dbReference type="ARBA" id="ARBA00004167"/>
    </source>
</evidence>
<dbReference type="GO" id="GO:0005506">
    <property type="term" value="F:iron ion binding"/>
    <property type="evidence" value="ECO:0007669"/>
    <property type="project" value="InterPro"/>
</dbReference>
<organism evidence="11 12">
    <name type="scientific">Salix brachista</name>
    <dbReference type="NCBI Taxonomy" id="2182728"/>
    <lineage>
        <taxon>Eukaryota</taxon>
        <taxon>Viridiplantae</taxon>
        <taxon>Streptophyta</taxon>
        <taxon>Embryophyta</taxon>
        <taxon>Tracheophyta</taxon>
        <taxon>Spermatophyta</taxon>
        <taxon>Magnoliopsida</taxon>
        <taxon>eudicotyledons</taxon>
        <taxon>Gunneridae</taxon>
        <taxon>Pentapetalae</taxon>
        <taxon>rosids</taxon>
        <taxon>fabids</taxon>
        <taxon>Malpighiales</taxon>
        <taxon>Salicaceae</taxon>
        <taxon>Saliceae</taxon>
        <taxon>Salix</taxon>
    </lineage>
</organism>
<dbReference type="GO" id="GO:0016705">
    <property type="term" value="F:oxidoreductase activity, acting on paired donors, with incorporation or reduction of molecular oxygen"/>
    <property type="evidence" value="ECO:0007669"/>
    <property type="project" value="InterPro"/>
</dbReference>
<dbReference type="Gene3D" id="1.10.630.10">
    <property type="entry name" value="Cytochrome P450"/>
    <property type="match status" value="1"/>
</dbReference>
<proteinExistence type="inferred from homology"/>
<dbReference type="GO" id="GO:0016020">
    <property type="term" value="C:membrane"/>
    <property type="evidence" value="ECO:0007669"/>
    <property type="project" value="UniProtKB-SubCell"/>
</dbReference>
<comment type="subcellular location">
    <subcellularLocation>
        <location evidence="1">Membrane</location>
        <topology evidence="1">Single-pass membrane protein</topology>
    </subcellularLocation>
</comment>
<dbReference type="PANTHER" id="PTHR47947:SF62">
    <property type="entry name" value="CYTOCHROME P450, FAMILY 81, SUBFAMILY D, POLYPEPTIDE 5"/>
    <property type="match status" value="1"/>
</dbReference>
<dbReference type="GO" id="GO:0020037">
    <property type="term" value="F:heme binding"/>
    <property type="evidence" value="ECO:0007669"/>
    <property type="project" value="InterPro"/>
</dbReference>
<evidence type="ECO:0000256" key="2">
    <source>
        <dbReference type="ARBA" id="ARBA00010617"/>
    </source>
</evidence>
<dbReference type="SUPFAM" id="SSF48264">
    <property type="entry name" value="Cytochrome P450"/>
    <property type="match status" value="1"/>
</dbReference>
<evidence type="ECO:0000256" key="5">
    <source>
        <dbReference type="ARBA" id="ARBA00022723"/>
    </source>
</evidence>
<keyword evidence="10" id="KW-0472">Membrane</keyword>
<keyword evidence="8" id="KW-0408">Iron</keyword>
<evidence type="ECO:0000256" key="10">
    <source>
        <dbReference type="ARBA" id="ARBA00023136"/>
    </source>
</evidence>
<keyword evidence="4" id="KW-0812">Transmembrane</keyword>
<evidence type="ECO:0008006" key="13">
    <source>
        <dbReference type="Google" id="ProtNLM"/>
    </source>
</evidence>
<dbReference type="PANTHER" id="PTHR47947">
    <property type="entry name" value="CYTOCHROME P450 82C3-RELATED"/>
    <property type="match status" value="1"/>
</dbReference>
<comment type="caution">
    <text evidence="11">The sequence shown here is derived from an EMBL/GenBank/DDBJ whole genome shotgun (WGS) entry which is preliminary data.</text>
</comment>
<sequence length="180" mass="21306">MFFDLTSNVIMRMVAVKRYYGEDVKETVEARLFREILKEFIGYIAMIQVGDMIPILQWVDFTQDFKKLDRLNKRMDMFLQGLIDEHRHDRERNTMINSFLTLQEQQPEYYTDEIIKGHILFFEWERVGDDKIDMTEKTGISMCKVDPLELMCKARPTLKIIHKSACRFSIGSANPMVSFS</sequence>
<keyword evidence="12" id="KW-1185">Reference proteome</keyword>
<evidence type="ECO:0000313" key="11">
    <source>
        <dbReference type="EMBL" id="KAB5574459.1"/>
    </source>
</evidence>
<keyword evidence="7" id="KW-0560">Oxidoreductase</keyword>
<gene>
    <name evidence="11" type="ORF">DKX38_001653</name>
</gene>
<name>A0A5N5P4P0_9ROSI</name>
<reference evidence="12" key="1">
    <citation type="journal article" date="2019" name="Gigascience">
        <title>De novo genome assembly of the endangered Acer yangbiense, a plant species with extremely small populations endemic to Yunnan Province, China.</title>
        <authorList>
            <person name="Yang J."/>
            <person name="Wariss H.M."/>
            <person name="Tao L."/>
            <person name="Zhang R."/>
            <person name="Yun Q."/>
            <person name="Hollingsworth P."/>
            <person name="Dao Z."/>
            <person name="Luo G."/>
            <person name="Guo H."/>
            <person name="Ma Y."/>
            <person name="Sun W."/>
        </authorList>
    </citation>
    <scope>NUCLEOTIDE SEQUENCE [LARGE SCALE GENOMIC DNA]</scope>
    <source>
        <strain evidence="12">cv. br00</strain>
    </source>
</reference>
<keyword evidence="5" id="KW-0479">Metal-binding</keyword>
<dbReference type="InterPro" id="IPR036396">
    <property type="entry name" value="Cyt_P450_sf"/>
</dbReference>
<keyword evidence="6" id="KW-1133">Transmembrane helix</keyword>
<comment type="similarity">
    <text evidence="2">Belongs to the cytochrome P450 family.</text>
</comment>
<keyword evidence="3" id="KW-0349">Heme</keyword>
<dbReference type="AlphaFoldDB" id="A0A5N5P4P0"/>
<protein>
    <recommendedName>
        <fullName evidence="13">Cytochrome P450</fullName>
    </recommendedName>
</protein>
<evidence type="ECO:0000256" key="9">
    <source>
        <dbReference type="ARBA" id="ARBA00023033"/>
    </source>
</evidence>
<evidence type="ECO:0000256" key="6">
    <source>
        <dbReference type="ARBA" id="ARBA00022989"/>
    </source>
</evidence>
<evidence type="ECO:0000256" key="7">
    <source>
        <dbReference type="ARBA" id="ARBA00023002"/>
    </source>
</evidence>
<dbReference type="EMBL" id="VDCV01000001">
    <property type="protein sequence ID" value="KAB5574459.1"/>
    <property type="molecule type" value="Genomic_DNA"/>
</dbReference>
<evidence type="ECO:0000313" key="12">
    <source>
        <dbReference type="Proteomes" id="UP000326939"/>
    </source>
</evidence>
<dbReference type="InterPro" id="IPR050651">
    <property type="entry name" value="Plant_Cytochrome_P450_Monoox"/>
</dbReference>
<keyword evidence="9" id="KW-0503">Monooxygenase</keyword>
<dbReference type="GO" id="GO:0004497">
    <property type="term" value="F:monooxygenase activity"/>
    <property type="evidence" value="ECO:0007669"/>
    <property type="project" value="UniProtKB-KW"/>
</dbReference>
<evidence type="ECO:0000256" key="3">
    <source>
        <dbReference type="ARBA" id="ARBA00022617"/>
    </source>
</evidence>
<evidence type="ECO:0000256" key="4">
    <source>
        <dbReference type="ARBA" id="ARBA00022692"/>
    </source>
</evidence>
<evidence type="ECO:0000256" key="8">
    <source>
        <dbReference type="ARBA" id="ARBA00023004"/>
    </source>
</evidence>